<dbReference type="RefSeq" id="WP_284339059.1">
    <property type="nucleotide sequence ID" value="NZ_BSNS01000004.1"/>
</dbReference>
<reference evidence="3" key="1">
    <citation type="journal article" date="2019" name="Int. J. Syst. Evol. Microbiol.">
        <title>The Global Catalogue of Microorganisms (GCM) 10K type strain sequencing project: providing services to taxonomists for standard genome sequencing and annotation.</title>
        <authorList>
            <consortium name="The Broad Institute Genomics Platform"/>
            <consortium name="The Broad Institute Genome Sequencing Center for Infectious Disease"/>
            <person name="Wu L."/>
            <person name="Ma J."/>
        </authorList>
    </citation>
    <scope>NUCLEOTIDE SEQUENCE [LARGE SCALE GENOMIC DNA]</scope>
    <source>
        <strain evidence="3">NBRC 112416</strain>
    </source>
</reference>
<comment type="caution">
    <text evidence="2">The sequence shown here is derived from an EMBL/GenBank/DDBJ whole genome shotgun (WGS) entry which is preliminary data.</text>
</comment>
<protein>
    <submittedName>
        <fullName evidence="2">Uncharacterized protein</fullName>
    </submittedName>
</protein>
<gene>
    <name evidence="2" type="ORF">GCM10010862_08710</name>
</gene>
<proteinExistence type="predicted"/>
<name>A0ABQ5W0N0_9HYPH</name>
<dbReference type="EMBL" id="BSNS01000004">
    <property type="protein sequence ID" value="GLQ53612.1"/>
    <property type="molecule type" value="Genomic_DNA"/>
</dbReference>
<sequence length="326" mass="36398">MLPDLIPIPTDTAARYYVSGDLTARDQSWAVALLVQAVERGETGTVLLPDNRTREALGLVRRDKIVTEEARWRRLRAGIMCRRKPPTVTFATSGDGSEYPVRHNLDDMLAVTIDEDLARAFDPGRHGDLVYLPLRILQRAECRYTLTMMMRVLAWSAGEVNRRWVVRDDAGKLKLRVPMADLRDALSTPAAMKPVAFAEVLETVCREITELTDYSVTAVPRKAHTGRIRDIEIDVIVPDVDALVAEAEAMGPGRPKKRWRPKDRPSRRAPAEPVAVSKSALDAAVPLSVKRPDTQDFTRKTSNAIDPPDGKLDPSGIGFRNREIEF</sequence>
<evidence type="ECO:0000313" key="2">
    <source>
        <dbReference type="EMBL" id="GLQ53612.1"/>
    </source>
</evidence>
<feature type="compositionally biased region" description="Basic and acidic residues" evidence="1">
    <location>
        <begin position="290"/>
        <end position="299"/>
    </location>
</feature>
<organism evidence="2 3">
    <name type="scientific">Devosia nitrariae</name>
    <dbReference type="NCBI Taxonomy" id="2071872"/>
    <lineage>
        <taxon>Bacteria</taxon>
        <taxon>Pseudomonadati</taxon>
        <taxon>Pseudomonadota</taxon>
        <taxon>Alphaproteobacteria</taxon>
        <taxon>Hyphomicrobiales</taxon>
        <taxon>Devosiaceae</taxon>
        <taxon>Devosia</taxon>
    </lineage>
</organism>
<evidence type="ECO:0000313" key="3">
    <source>
        <dbReference type="Proteomes" id="UP001156691"/>
    </source>
</evidence>
<evidence type="ECO:0000256" key="1">
    <source>
        <dbReference type="SAM" id="MobiDB-lite"/>
    </source>
</evidence>
<accession>A0ABQ5W0N0</accession>
<feature type="region of interest" description="Disordered" evidence="1">
    <location>
        <begin position="248"/>
        <end position="326"/>
    </location>
</feature>
<keyword evidence="3" id="KW-1185">Reference proteome</keyword>
<dbReference type="Proteomes" id="UP001156691">
    <property type="component" value="Unassembled WGS sequence"/>
</dbReference>